<keyword evidence="3" id="KW-1185">Reference proteome</keyword>
<dbReference type="Proteomes" id="UP000595437">
    <property type="component" value="Chromosome 20"/>
</dbReference>
<sequence>MAEGTLATRWRSTYIWRSWCGRRDFGDARWWSTYIWRLWMIRTEDDILVP</sequence>
<dbReference type="EMBL" id="CP045908">
    <property type="protein sequence ID" value="QQP33176.1"/>
    <property type="molecule type" value="Genomic_DNA"/>
</dbReference>
<evidence type="ECO:0000313" key="2">
    <source>
        <dbReference type="EMBL" id="QQP33176.1"/>
    </source>
</evidence>
<reference evidence="3" key="1">
    <citation type="submission" date="2021-01" db="EMBL/GenBank/DDBJ databases">
        <title>Caligus Genome Assembly.</title>
        <authorList>
            <person name="Gallardo-Escarate C."/>
        </authorList>
    </citation>
    <scope>NUCLEOTIDE SEQUENCE [LARGE SCALE GENOMIC DNA]</scope>
</reference>
<accession>A0A7T8JTV9</accession>
<dbReference type="AlphaFoldDB" id="A0A7T8JTV9"/>
<evidence type="ECO:0000313" key="1">
    <source>
        <dbReference type="EMBL" id="QQP32322.1"/>
    </source>
</evidence>
<name>A0A7T8JTV9_CALRO</name>
<dbReference type="Proteomes" id="UP000595437">
    <property type="component" value="Chromosome 19"/>
</dbReference>
<protein>
    <submittedName>
        <fullName evidence="1">Uncharacterized protein</fullName>
    </submittedName>
</protein>
<dbReference type="EMBL" id="CP045909">
    <property type="protein sequence ID" value="QQP32322.1"/>
    <property type="molecule type" value="Genomic_DNA"/>
</dbReference>
<gene>
    <name evidence="2" type="ORF">FKW44_024466</name>
    <name evidence="1" type="ORF">FKW44_024593</name>
</gene>
<evidence type="ECO:0000313" key="3">
    <source>
        <dbReference type="Proteomes" id="UP000595437"/>
    </source>
</evidence>
<proteinExistence type="predicted"/>
<reference evidence="1" key="2">
    <citation type="journal article" name="Sci. Data">
        <title>Chromosome-scale genome assembly of the sea louse Caligus rogercresseyi by SMRT sequencing and Hi-C analysis.</title>
        <authorList>
            <person name="Gallardo-Escarate C."/>
            <person name="Valenzuela-Munoz V."/>
            <person name="Nunez-Acuna G."/>
            <person name="Valenzuela-Miranda D."/>
            <person name="Goncalves A.T."/>
            <person name="Escobar-Sepulveda H."/>
            <person name="Liachko I."/>
            <person name="Nelson B."/>
            <person name="Roberts S."/>
            <person name="Warren W."/>
        </authorList>
    </citation>
    <scope>NUCLEOTIDE SEQUENCE</scope>
    <source>
        <tissue evidence="1">Whole tissue</tissue>
    </source>
</reference>
<organism evidence="1 3">
    <name type="scientific">Caligus rogercresseyi</name>
    <name type="common">Sea louse</name>
    <dbReference type="NCBI Taxonomy" id="217165"/>
    <lineage>
        <taxon>Eukaryota</taxon>
        <taxon>Metazoa</taxon>
        <taxon>Ecdysozoa</taxon>
        <taxon>Arthropoda</taxon>
        <taxon>Crustacea</taxon>
        <taxon>Multicrustacea</taxon>
        <taxon>Hexanauplia</taxon>
        <taxon>Copepoda</taxon>
        <taxon>Siphonostomatoida</taxon>
        <taxon>Caligidae</taxon>
        <taxon>Caligus</taxon>
    </lineage>
</organism>